<evidence type="ECO:0000256" key="1">
    <source>
        <dbReference type="ARBA" id="ARBA00023002"/>
    </source>
</evidence>
<dbReference type="PANTHER" id="PTHR13847">
    <property type="entry name" value="SARCOSINE DEHYDROGENASE-RELATED"/>
    <property type="match status" value="1"/>
</dbReference>
<dbReference type="GO" id="GO:0005737">
    <property type="term" value="C:cytoplasm"/>
    <property type="evidence" value="ECO:0007669"/>
    <property type="project" value="TreeGrafter"/>
</dbReference>
<name>A0A0H4IYW3_9PROT</name>
<dbReference type="Pfam" id="PF01266">
    <property type="entry name" value="DAO"/>
    <property type="match status" value="1"/>
</dbReference>
<feature type="domain" description="FAD dependent oxidoreductase" evidence="2">
    <location>
        <begin position="21"/>
        <end position="334"/>
    </location>
</feature>
<organism evidence="3 4">
    <name type="scientific">Methylophilales bacterium MBRS-H7</name>
    <dbReference type="NCBI Taxonomy" id="1623450"/>
    <lineage>
        <taxon>Bacteria</taxon>
        <taxon>Pseudomonadati</taxon>
        <taxon>Pseudomonadota</taxon>
        <taxon>Betaproteobacteria</taxon>
        <taxon>Nitrosomonadales</taxon>
        <taxon>OM43 clade</taxon>
    </lineage>
</organism>
<dbReference type="SUPFAM" id="SSF51971">
    <property type="entry name" value="Nucleotide-binding domain"/>
    <property type="match status" value="1"/>
</dbReference>
<sequence>MLKKSNYLKFSLKMATNFKINIIGGGVIGCIQAIELKKLGHDVAIYEKNTIGSGSSMCGAGILFPLLPNNYSTEVFDLINKSKKYYSELSEILNSQFDIDIEYLRSGMTVILDDLRDIELWLRENKLSFSTEKFRSFNAITIDDVYQINPKKLIQGLQKYLDYLGVEILENNFISTDLKNNFFDINGRKISGDKFILASGAWTQELDNDLRDKIFPVRGQLIEYKKTNYIQLEHILYKDGFYLLQRKNGTLIAGSTLENVGFDDNLTDQDLRFLKKNAEKIIPELSELEVINHWCGFRPGSKDNIPTIVQDKKIKEKFYNVGHYRYGISMAPASVSKLISLF</sequence>
<dbReference type="Gene3D" id="3.30.9.10">
    <property type="entry name" value="D-Amino Acid Oxidase, subunit A, domain 2"/>
    <property type="match status" value="1"/>
</dbReference>
<dbReference type="AlphaFoldDB" id="A0A0H4IYW3"/>
<keyword evidence="1" id="KW-0560">Oxidoreductase</keyword>
<accession>A0A0H4IYW3</accession>
<reference evidence="3 4" key="1">
    <citation type="submission" date="2015-03" db="EMBL/GenBank/DDBJ databases">
        <title>Comparative analysis of the OM43 clade including a novel species from Red Sea uncovers genomic and metabolic diversity among marine methylotrophs.</title>
        <authorList>
            <person name="Jimenez-Infante F."/>
            <person name="Ngugi D.K."/>
            <person name="Vinu M."/>
            <person name="Alam I."/>
            <person name="Kamau A."/>
            <person name="Blom J."/>
            <person name="Bajic V.B."/>
            <person name="Stingl U."/>
        </authorList>
    </citation>
    <scope>NUCLEOTIDE SEQUENCE [LARGE SCALE GENOMIC DNA]</scope>
    <source>
        <strain evidence="3 4">MBRSH7</strain>
    </source>
</reference>
<protein>
    <recommendedName>
        <fullName evidence="2">FAD dependent oxidoreductase domain-containing protein</fullName>
    </recommendedName>
</protein>
<gene>
    <name evidence="3" type="ORF">VI33_02780</name>
</gene>
<dbReference type="Gene3D" id="3.50.50.60">
    <property type="entry name" value="FAD/NAD(P)-binding domain"/>
    <property type="match status" value="1"/>
</dbReference>
<dbReference type="SUPFAM" id="SSF54373">
    <property type="entry name" value="FAD-linked reductases, C-terminal domain"/>
    <property type="match status" value="1"/>
</dbReference>
<dbReference type="GO" id="GO:0016491">
    <property type="term" value="F:oxidoreductase activity"/>
    <property type="evidence" value="ECO:0007669"/>
    <property type="project" value="UniProtKB-KW"/>
</dbReference>
<keyword evidence="4" id="KW-1185">Reference proteome</keyword>
<evidence type="ECO:0000259" key="2">
    <source>
        <dbReference type="Pfam" id="PF01266"/>
    </source>
</evidence>
<evidence type="ECO:0000313" key="4">
    <source>
        <dbReference type="Proteomes" id="UP000066549"/>
    </source>
</evidence>
<dbReference type="Proteomes" id="UP000066549">
    <property type="component" value="Chromosome"/>
</dbReference>
<proteinExistence type="predicted"/>
<dbReference type="InterPro" id="IPR036188">
    <property type="entry name" value="FAD/NAD-bd_sf"/>
</dbReference>
<dbReference type="EMBL" id="CP011002">
    <property type="protein sequence ID" value="AKO65679.1"/>
    <property type="molecule type" value="Genomic_DNA"/>
</dbReference>
<dbReference type="PROSITE" id="PS51257">
    <property type="entry name" value="PROKAR_LIPOPROTEIN"/>
    <property type="match status" value="1"/>
</dbReference>
<dbReference type="InterPro" id="IPR006076">
    <property type="entry name" value="FAD-dep_OxRdtase"/>
</dbReference>
<dbReference type="PANTHER" id="PTHR13847:SF289">
    <property type="entry name" value="GLYCINE OXIDASE"/>
    <property type="match status" value="1"/>
</dbReference>
<evidence type="ECO:0000313" key="3">
    <source>
        <dbReference type="EMBL" id="AKO65679.1"/>
    </source>
</evidence>